<dbReference type="Proteomes" id="UP001500655">
    <property type="component" value="Unassembled WGS sequence"/>
</dbReference>
<evidence type="ECO:0000313" key="1">
    <source>
        <dbReference type="EMBL" id="GAA1758836.1"/>
    </source>
</evidence>
<dbReference type="RefSeq" id="WP_344082404.1">
    <property type="nucleotide sequence ID" value="NZ_BAAALS010000015.1"/>
</dbReference>
<keyword evidence="2" id="KW-1185">Reference proteome</keyword>
<name>A0ABP4WRV2_9ACTN</name>
<protein>
    <submittedName>
        <fullName evidence="1">DUF2470 domain-containing protein</fullName>
    </submittedName>
</protein>
<evidence type="ECO:0000313" key="2">
    <source>
        <dbReference type="Proteomes" id="UP001500655"/>
    </source>
</evidence>
<dbReference type="InterPro" id="IPR037119">
    <property type="entry name" value="Haem_oxidase_HugZ-like_sf"/>
</dbReference>
<organism evidence="1 2">
    <name type="scientific">Luedemannella helvata</name>
    <dbReference type="NCBI Taxonomy" id="349315"/>
    <lineage>
        <taxon>Bacteria</taxon>
        <taxon>Bacillati</taxon>
        <taxon>Actinomycetota</taxon>
        <taxon>Actinomycetes</taxon>
        <taxon>Micromonosporales</taxon>
        <taxon>Micromonosporaceae</taxon>
        <taxon>Luedemannella</taxon>
    </lineage>
</organism>
<dbReference type="EMBL" id="BAAALS010000015">
    <property type="protein sequence ID" value="GAA1758836.1"/>
    <property type="molecule type" value="Genomic_DNA"/>
</dbReference>
<comment type="caution">
    <text evidence="1">The sequence shown here is derived from an EMBL/GenBank/DDBJ whole genome shotgun (WGS) entry which is preliminary data.</text>
</comment>
<dbReference type="SUPFAM" id="SSF50475">
    <property type="entry name" value="FMN-binding split barrel"/>
    <property type="match status" value="1"/>
</dbReference>
<accession>A0ABP4WRV2</accession>
<sequence>MRPSTAEIARTLAAGHLPATLQVACGPGPLPLAYANDCSGQPLLLVPAGGPLAGALPFGDGDIAAVLAITDEPPVAGAPTLGQAWISGWVSQLHGAGAREAACEFAEANPLGDLLDVGRGHDLYRLDVAEVRLRRGRRLREVDVMEYLAADPDPLARYEAELLLDLDDHHGPQVGAFVRRMAAAAGLPPLSRDPDAPLRVVRLDRYGLVVRAEAGLVRLDFTRAVRDRHELADLLRPVLFGGQRQRTD</sequence>
<proteinExistence type="predicted"/>
<gene>
    <name evidence="1" type="ORF">GCM10009681_32600</name>
</gene>
<dbReference type="Gene3D" id="3.20.180.10">
    <property type="entry name" value="PNP-oxidase-like"/>
    <property type="match status" value="1"/>
</dbReference>
<reference evidence="2" key="1">
    <citation type="journal article" date="2019" name="Int. J. Syst. Evol. Microbiol.">
        <title>The Global Catalogue of Microorganisms (GCM) 10K type strain sequencing project: providing services to taxonomists for standard genome sequencing and annotation.</title>
        <authorList>
            <consortium name="The Broad Institute Genomics Platform"/>
            <consortium name="The Broad Institute Genome Sequencing Center for Infectious Disease"/>
            <person name="Wu L."/>
            <person name="Ma J."/>
        </authorList>
    </citation>
    <scope>NUCLEOTIDE SEQUENCE [LARGE SCALE GENOMIC DNA]</scope>
    <source>
        <strain evidence="2">JCM 13249</strain>
    </source>
</reference>